<accession>G3JFN9</accession>
<feature type="transmembrane region" description="Helical" evidence="3">
    <location>
        <begin position="127"/>
        <end position="147"/>
    </location>
</feature>
<feature type="transmembrane region" description="Helical" evidence="3">
    <location>
        <begin position="153"/>
        <end position="178"/>
    </location>
</feature>
<feature type="domain" description="Major facilitator superfamily (MFS) profile" evidence="4">
    <location>
        <begin position="25"/>
        <end position="446"/>
    </location>
</feature>
<dbReference type="EMBL" id="JH126401">
    <property type="protein sequence ID" value="EGX92272.1"/>
    <property type="molecule type" value="Genomic_DNA"/>
</dbReference>
<evidence type="ECO:0000256" key="3">
    <source>
        <dbReference type="SAM" id="Phobius"/>
    </source>
</evidence>
<feature type="transmembrane region" description="Helical" evidence="3">
    <location>
        <begin position="388"/>
        <end position="408"/>
    </location>
</feature>
<feature type="transmembrane region" description="Helical" evidence="3">
    <location>
        <begin position="326"/>
        <end position="344"/>
    </location>
</feature>
<feature type="transmembrane region" description="Helical" evidence="3">
    <location>
        <begin position="420"/>
        <end position="439"/>
    </location>
</feature>
<dbReference type="GeneID" id="18165668"/>
<proteinExistence type="inferred from homology"/>
<keyword evidence="6" id="KW-1185">Reference proteome</keyword>
<keyword evidence="3" id="KW-1133">Transmembrane helix</keyword>
<dbReference type="PANTHER" id="PTHR11360">
    <property type="entry name" value="MONOCARBOXYLATE TRANSPORTER"/>
    <property type="match status" value="1"/>
</dbReference>
<dbReference type="STRING" id="983644.G3JFN9"/>
<evidence type="ECO:0000256" key="2">
    <source>
        <dbReference type="ARBA" id="ARBA00006727"/>
    </source>
</evidence>
<dbReference type="GO" id="GO:0022857">
    <property type="term" value="F:transmembrane transporter activity"/>
    <property type="evidence" value="ECO:0007669"/>
    <property type="project" value="InterPro"/>
</dbReference>
<evidence type="ECO:0000259" key="4">
    <source>
        <dbReference type="PROSITE" id="PS50850"/>
    </source>
</evidence>
<dbReference type="InterPro" id="IPR011701">
    <property type="entry name" value="MFS"/>
</dbReference>
<organism evidence="5 6">
    <name type="scientific">Cordyceps militaris (strain CM01)</name>
    <name type="common">Caterpillar fungus</name>
    <dbReference type="NCBI Taxonomy" id="983644"/>
    <lineage>
        <taxon>Eukaryota</taxon>
        <taxon>Fungi</taxon>
        <taxon>Dikarya</taxon>
        <taxon>Ascomycota</taxon>
        <taxon>Pezizomycotina</taxon>
        <taxon>Sordariomycetes</taxon>
        <taxon>Hypocreomycetidae</taxon>
        <taxon>Hypocreales</taxon>
        <taxon>Cordycipitaceae</taxon>
        <taxon>Cordyceps</taxon>
    </lineage>
</organism>
<dbReference type="Pfam" id="PF07690">
    <property type="entry name" value="MFS_1"/>
    <property type="match status" value="1"/>
</dbReference>
<dbReference type="PANTHER" id="PTHR11360:SF234">
    <property type="entry name" value="MFS-TYPE TRANSPORTER DBAD-RELATED"/>
    <property type="match status" value="1"/>
</dbReference>
<protein>
    <submittedName>
        <fullName evidence="5">MFS monocarboxylate transporter</fullName>
    </submittedName>
</protein>
<comment type="subcellular location">
    <subcellularLocation>
        <location evidence="1">Membrane</location>
        <topology evidence="1">Multi-pass membrane protein</topology>
    </subcellularLocation>
</comment>
<feature type="transmembrane region" description="Helical" evidence="3">
    <location>
        <begin position="185"/>
        <end position="204"/>
    </location>
</feature>
<dbReference type="eggNOG" id="KOG2504">
    <property type="taxonomic scope" value="Eukaryota"/>
</dbReference>
<dbReference type="KEGG" id="cmt:CCM_03642"/>
<dbReference type="Gene3D" id="1.20.1250.20">
    <property type="entry name" value="MFS general substrate transporter like domains"/>
    <property type="match status" value="2"/>
</dbReference>
<gene>
    <name evidence="5" type="ORF">CCM_03642</name>
</gene>
<dbReference type="RefSeq" id="XP_006668856.1">
    <property type="nucleotide sequence ID" value="XM_006668793.1"/>
</dbReference>
<feature type="transmembrane region" description="Helical" evidence="3">
    <location>
        <begin position="350"/>
        <end position="376"/>
    </location>
</feature>
<dbReference type="HOGENOM" id="CLU_001265_1_1_1"/>
<dbReference type="PROSITE" id="PS50850">
    <property type="entry name" value="MFS"/>
    <property type="match status" value="1"/>
</dbReference>
<dbReference type="AlphaFoldDB" id="G3JFN9"/>
<sequence>MSRPIASTQSVTLDHTSIDYDPEYAYTLEQGGAVKEKLDSSAANTPATEPIPNGGSLERICSSLTLAPQPRRGIINTFGAYQAYYESDLLRSHSGSQISWIGTVQGFLLILFSIVSGPLFDLGYHRALLISGTFLVVFGMMMTSLATQYWQLFLAQGLVVGLGAGCLFLPSVAIVATYFTTQRALATGVVAAGGSIGSVIYPIVFRRLLSQVGFAWATRVIGFLALFTLTISILIMRTRVPNPKELRALLNLSAFKYAPFNALCLGLVLAFMGLYVPFFYVIIYAQSKLKLDGDISFYLLSVLNAASLAGRIIPGLLADKFGSLEVLMVTSLLSSLLAYCWLVIYNLVGIVVFCIFYGFLSGVVVSLPTTVVAALVPELRLMGTWMGMCFCFAGLGFLIGTPIAGTIIKPEEGKFSGGLNFSATMVFAGTVAFTSIVVFKKRSRPGMTDTRRLGC</sequence>
<dbReference type="OrthoDB" id="6509908at2759"/>
<dbReference type="SUPFAM" id="SSF103473">
    <property type="entry name" value="MFS general substrate transporter"/>
    <property type="match status" value="1"/>
</dbReference>
<feature type="transmembrane region" description="Helical" evidence="3">
    <location>
        <begin position="216"/>
        <end position="236"/>
    </location>
</feature>
<feature type="transmembrane region" description="Helical" evidence="3">
    <location>
        <begin position="257"/>
        <end position="283"/>
    </location>
</feature>
<evidence type="ECO:0000313" key="5">
    <source>
        <dbReference type="EMBL" id="EGX92272.1"/>
    </source>
</evidence>
<keyword evidence="3" id="KW-0472">Membrane</keyword>
<dbReference type="InterPro" id="IPR036259">
    <property type="entry name" value="MFS_trans_sf"/>
</dbReference>
<dbReference type="VEuPathDB" id="FungiDB:CCM_03642"/>
<dbReference type="InterPro" id="IPR020846">
    <property type="entry name" value="MFS_dom"/>
</dbReference>
<dbReference type="OMA" id="LNRVRCR"/>
<dbReference type="Proteomes" id="UP000001610">
    <property type="component" value="Unassembled WGS sequence"/>
</dbReference>
<evidence type="ECO:0000256" key="1">
    <source>
        <dbReference type="ARBA" id="ARBA00004141"/>
    </source>
</evidence>
<feature type="transmembrane region" description="Helical" evidence="3">
    <location>
        <begin position="98"/>
        <end position="120"/>
    </location>
</feature>
<comment type="similarity">
    <text evidence="2">Belongs to the major facilitator superfamily. Monocarboxylate porter (TC 2.A.1.13) family.</text>
</comment>
<dbReference type="InParanoid" id="G3JFN9"/>
<dbReference type="GO" id="GO:0016020">
    <property type="term" value="C:membrane"/>
    <property type="evidence" value="ECO:0007669"/>
    <property type="project" value="UniProtKB-SubCell"/>
</dbReference>
<evidence type="ECO:0000313" key="6">
    <source>
        <dbReference type="Proteomes" id="UP000001610"/>
    </source>
</evidence>
<name>G3JFN9_CORMM</name>
<feature type="transmembrane region" description="Helical" evidence="3">
    <location>
        <begin position="295"/>
        <end position="314"/>
    </location>
</feature>
<keyword evidence="3" id="KW-0812">Transmembrane</keyword>
<dbReference type="InterPro" id="IPR050327">
    <property type="entry name" value="Proton-linked_MCT"/>
</dbReference>
<reference evidence="5 6" key="1">
    <citation type="journal article" date="2011" name="Genome Biol.">
        <title>Genome sequence of the insect pathogenic fungus Cordyceps militaris, a valued traditional Chinese medicine.</title>
        <authorList>
            <person name="Zheng P."/>
            <person name="Xia Y."/>
            <person name="Xiao G."/>
            <person name="Xiong C."/>
            <person name="Hu X."/>
            <person name="Zhang S."/>
            <person name="Zheng H."/>
            <person name="Huang Y."/>
            <person name="Zhou Y."/>
            <person name="Wang S."/>
            <person name="Zhao G.P."/>
            <person name="Liu X."/>
            <person name="St Leger R.J."/>
            <person name="Wang C."/>
        </authorList>
    </citation>
    <scope>NUCLEOTIDE SEQUENCE [LARGE SCALE GENOMIC DNA]</scope>
    <source>
        <strain evidence="5 6">CM01</strain>
    </source>
</reference>